<dbReference type="InterPro" id="IPR029069">
    <property type="entry name" value="HotDog_dom_sf"/>
</dbReference>
<organism evidence="5 6">
    <name type="scientific">Rhodoferax saidenbachensis</name>
    <dbReference type="NCBI Taxonomy" id="1484693"/>
    <lineage>
        <taxon>Bacteria</taxon>
        <taxon>Pseudomonadati</taxon>
        <taxon>Pseudomonadota</taxon>
        <taxon>Betaproteobacteria</taxon>
        <taxon>Burkholderiales</taxon>
        <taxon>Comamonadaceae</taxon>
        <taxon>Rhodoferax</taxon>
    </lineage>
</organism>
<evidence type="ECO:0000256" key="1">
    <source>
        <dbReference type="ARBA" id="ARBA00022598"/>
    </source>
</evidence>
<dbReference type="Proteomes" id="UP000186110">
    <property type="component" value="Chromosome"/>
</dbReference>
<dbReference type="STRING" id="1484693.RS694_11585"/>
<dbReference type="InterPro" id="IPR054545">
    <property type="entry name" value="ApeI-like"/>
</dbReference>
<evidence type="ECO:0008006" key="7">
    <source>
        <dbReference type="Google" id="ProtNLM"/>
    </source>
</evidence>
<dbReference type="InterPro" id="IPR050237">
    <property type="entry name" value="ATP-dep_AMP-bd_enzyme"/>
</dbReference>
<dbReference type="Gene3D" id="3.30.300.30">
    <property type="match status" value="1"/>
</dbReference>
<accession>A0A1P8KAV7</accession>
<feature type="domain" description="AMP-dependent synthetase/ligase" evidence="3">
    <location>
        <begin position="118"/>
        <end position="286"/>
    </location>
</feature>
<evidence type="ECO:0000313" key="5">
    <source>
        <dbReference type="EMBL" id="APW43105.1"/>
    </source>
</evidence>
<keyword evidence="1" id="KW-0436">Ligase</keyword>
<protein>
    <recommendedName>
        <fullName evidence="7">AMP-dependent synthetase/ligase domain-containing protein</fullName>
    </recommendedName>
</protein>
<dbReference type="RefSeq" id="WP_029706453.1">
    <property type="nucleotide sequence ID" value="NZ_CP019239.1"/>
</dbReference>
<dbReference type="InterPro" id="IPR001261">
    <property type="entry name" value="ArgE/DapE_CS"/>
</dbReference>
<dbReference type="GO" id="GO:0016874">
    <property type="term" value="F:ligase activity"/>
    <property type="evidence" value="ECO:0007669"/>
    <property type="project" value="UniProtKB-KW"/>
</dbReference>
<dbReference type="PANTHER" id="PTHR43767">
    <property type="entry name" value="LONG-CHAIN-FATTY-ACID--COA LIGASE"/>
    <property type="match status" value="1"/>
</dbReference>
<dbReference type="InterPro" id="IPR042099">
    <property type="entry name" value="ANL_N_sf"/>
</dbReference>
<gene>
    <name evidence="5" type="ORF">RS694_11585</name>
</gene>
<dbReference type="Gene3D" id="3.40.50.12780">
    <property type="entry name" value="N-terminal domain of ligase-like"/>
    <property type="match status" value="1"/>
</dbReference>
<name>A0A1P8KAV7_9BURK</name>
<dbReference type="InterPro" id="IPR000873">
    <property type="entry name" value="AMP-dep_synth/lig_dom"/>
</dbReference>
<feature type="domain" description="ApeI dehydratase-like" evidence="4">
    <location>
        <begin position="470"/>
        <end position="548"/>
    </location>
</feature>
<reference evidence="5 6" key="1">
    <citation type="submission" date="2017-01" db="EMBL/GenBank/DDBJ databases">
        <authorList>
            <person name="Mah S.A."/>
            <person name="Swanson W.J."/>
            <person name="Moy G.W."/>
            <person name="Vacquier V.D."/>
        </authorList>
    </citation>
    <scope>NUCLEOTIDE SEQUENCE [LARGE SCALE GENOMIC DNA]</scope>
    <source>
        <strain evidence="5 6">DSM 22694</strain>
    </source>
</reference>
<sequence>MADFWSLATLATQPPSALRPVARRADGSLASHADLLVRIGHWHALLAPQAQTEWALYLNDPLEFAAALLGAWHAGKTVLLPGDALPETVHQLQHRGCALAGDLPGGLQPEAGAVAPTAALQALHPQHTRLQVFTSGSQGQPQAIDKALHQLLAEVATLEATFGARLRGETVPTVWTTVSHQHIYGLLFYILWPLSSGRPLASQRLLYPEDMVAHLGPAPSVLVATPAHLKRLGDRLDWQRARQGLRAVFSSGGPLPFEASQSAAQALGLVPTEVFGSSETGGIAWRQAASASQSWQPFAGVQWREDAGCLAVQSPNLPDGAWWETTDRVQASGDGGFVLLGRSDRIVKIEEKRVSLDAIEQQLLATQLVKEARALLIPTSVGQRVGVVAVPTEAGQLLAAQGRKVLGDRLRQALAGAVEAVALPRRWRFVPALPHNAQGKTPEALLRALFDPVEPLDTSAMPMPQWQLRSATEARATLRIEADLVLFAGHFDVAPILPGVAQLDWAIQLAQQCFDLPTHFVRLEALKFVRPVTPGTTLILDLSYKAQLAKPELCAVAFAWTSQDGSSAEPVAHSSGRALWSRTVPQEAAHA</sequence>
<dbReference type="KEGG" id="rsb:RS694_11585"/>
<proteinExistence type="predicted"/>
<keyword evidence="2" id="KW-0378">Hydrolase</keyword>
<dbReference type="PROSITE" id="PS00758">
    <property type="entry name" value="ARGE_DAPE_CPG2_1"/>
    <property type="match status" value="1"/>
</dbReference>
<dbReference type="SUPFAM" id="SSF54637">
    <property type="entry name" value="Thioesterase/thiol ester dehydrase-isomerase"/>
    <property type="match status" value="1"/>
</dbReference>
<dbReference type="Pfam" id="PF22818">
    <property type="entry name" value="ApeI-like"/>
    <property type="match status" value="1"/>
</dbReference>
<dbReference type="Pfam" id="PF00501">
    <property type="entry name" value="AMP-binding"/>
    <property type="match status" value="1"/>
</dbReference>
<dbReference type="EMBL" id="CP019239">
    <property type="protein sequence ID" value="APW43105.1"/>
    <property type="molecule type" value="Genomic_DNA"/>
</dbReference>
<evidence type="ECO:0000256" key="2">
    <source>
        <dbReference type="ARBA" id="ARBA00022801"/>
    </source>
</evidence>
<dbReference type="Gene3D" id="3.10.129.10">
    <property type="entry name" value="Hotdog Thioesterase"/>
    <property type="match status" value="1"/>
</dbReference>
<evidence type="ECO:0000259" key="3">
    <source>
        <dbReference type="Pfam" id="PF00501"/>
    </source>
</evidence>
<dbReference type="eggNOG" id="COG0764">
    <property type="taxonomic scope" value="Bacteria"/>
</dbReference>
<dbReference type="PANTHER" id="PTHR43767:SF8">
    <property type="entry name" value="LONG-CHAIN-FATTY-ACID--COA LIGASE"/>
    <property type="match status" value="1"/>
</dbReference>
<evidence type="ECO:0000313" key="6">
    <source>
        <dbReference type="Proteomes" id="UP000186110"/>
    </source>
</evidence>
<keyword evidence="6" id="KW-1185">Reference proteome</keyword>
<evidence type="ECO:0000259" key="4">
    <source>
        <dbReference type="Pfam" id="PF22818"/>
    </source>
</evidence>
<dbReference type="InterPro" id="IPR045851">
    <property type="entry name" value="AMP-bd_C_sf"/>
</dbReference>
<dbReference type="SUPFAM" id="SSF56801">
    <property type="entry name" value="Acetyl-CoA synthetase-like"/>
    <property type="match status" value="1"/>
</dbReference>
<dbReference type="AlphaFoldDB" id="A0A1P8KAV7"/>
<dbReference type="eggNOG" id="COG0318">
    <property type="taxonomic scope" value="Bacteria"/>
</dbReference>